<dbReference type="Gene3D" id="3.30.890.10">
    <property type="entry name" value="Methyl-cpg-binding Protein 2, Chain A"/>
    <property type="match status" value="1"/>
</dbReference>
<keyword evidence="5" id="KW-0862">Zinc</keyword>
<dbReference type="InterPro" id="IPR018501">
    <property type="entry name" value="DDT_dom"/>
</dbReference>
<dbReference type="SUPFAM" id="SSF54171">
    <property type="entry name" value="DNA-binding domain"/>
    <property type="match status" value="1"/>
</dbReference>
<evidence type="ECO:0000256" key="8">
    <source>
        <dbReference type="ARBA" id="ARBA00023117"/>
    </source>
</evidence>
<feature type="region of interest" description="Disordered" evidence="14">
    <location>
        <begin position="1995"/>
        <end position="2052"/>
    </location>
</feature>
<dbReference type="InterPro" id="IPR016177">
    <property type="entry name" value="DNA-bd_dom_sf"/>
</dbReference>
<dbReference type="GO" id="GO:0005634">
    <property type="term" value="C:nucleus"/>
    <property type="evidence" value="ECO:0007669"/>
    <property type="project" value="UniProtKB-SubCell"/>
</dbReference>
<feature type="region of interest" description="Disordered" evidence="14">
    <location>
        <begin position="80"/>
        <end position="102"/>
    </location>
</feature>
<feature type="compositionally biased region" description="Basic and acidic residues" evidence="14">
    <location>
        <begin position="2037"/>
        <end position="2052"/>
    </location>
</feature>
<dbReference type="GO" id="GO:0008270">
    <property type="term" value="F:zinc ion binding"/>
    <property type="evidence" value="ECO:0007669"/>
    <property type="project" value="UniProtKB-KW"/>
</dbReference>
<dbReference type="PROSITE" id="PS50982">
    <property type="entry name" value="MBD"/>
    <property type="match status" value="1"/>
</dbReference>
<evidence type="ECO:0000256" key="7">
    <source>
        <dbReference type="ARBA" id="ARBA00023054"/>
    </source>
</evidence>
<dbReference type="PROSITE" id="PS50827">
    <property type="entry name" value="DDT"/>
    <property type="match status" value="1"/>
</dbReference>
<dbReference type="InterPro" id="IPR013083">
    <property type="entry name" value="Znf_RING/FYVE/PHD"/>
</dbReference>
<dbReference type="Proteomes" id="UP001195483">
    <property type="component" value="Unassembled WGS sequence"/>
</dbReference>
<dbReference type="Pfam" id="PF01429">
    <property type="entry name" value="MBD"/>
    <property type="match status" value="1"/>
</dbReference>
<dbReference type="PROSITE" id="PS01359">
    <property type="entry name" value="ZF_PHD_1"/>
    <property type="match status" value="1"/>
</dbReference>
<feature type="compositionally biased region" description="Polar residues" evidence="14">
    <location>
        <begin position="157"/>
        <end position="166"/>
    </location>
</feature>
<dbReference type="InterPro" id="IPR001739">
    <property type="entry name" value="Methyl_CpG_DNA-bd"/>
</dbReference>
<dbReference type="InterPro" id="IPR019787">
    <property type="entry name" value="Znf_PHD-finger"/>
</dbReference>
<feature type="domain" description="Bromo" evidence="15">
    <location>
        <begin position="2072"/>
        <end position="2142"/>
    </location>
</feature>
<dbReference type="InterPro" id="IPR011011">
    <property type="entry name" value="Znf_FYVE_PHD"/>
</dbReference>
<feature type="compositionally biased region" description="Acidic residues" evidence="14">
    <location>
        <begin position="1066"/>
        <end position="1085"/>
    </location>
</feature>
<evidence type="ECO:0008006" key="21">
    <source>
        <dbReference type="Google" id="ProtNLM"/>
    </source>
</evidence>
<feature type="compositionally biased region" description="Low complexity" evidence="14">
    <location>
        <begin position="80"/>
        <end position="97"/>
    </location>
</feature>
<dbReference type="CDD" id="cd05503">
    <property type="entry name" value="Bromo_BAZ2A_B_like"/>
    <property type="match status" value="1"/>
</dbReference>
<dbReference type="SUPFAM" id="SSF57903">
    <property type="entry name" value="FYVE/PHD zinc finger"/>
    <property type="match status" value="2"/>
</dbReference>
<keyword evidence="3" id="KW-0479">Metal-binding</keyword>
<evidence type="ECO:0000256" key="13">
    <source>
        <dbReference type="SAM" id="Coils"/>
    </source>
</evidence>
<reference evidence="19" key="2">
    <citation type="journal article" date="2021" name="Genome Biol. Evol.">
        <title>Developing a high-quality reference genome for a parasitic bivalve with doubly uniparental inheritance (Bivalvia: Unionida).</title>
        <authorList>
            <person name="Smith C.H."/>
        </authorList>
    </citation>
    <scope>NUCLEOTIDE SEQUENCE</scope>
    <source>
        <strain evidence="19">CHS0354</strain>
        <tissue evidence="19">Mantle</tissue>
    </source>
</reference>
<evidence type="ECO:0000256" key="9">
    <source>
        <dbReference type="ARBA" id="ARBA00023163"/>
    </source>
</evidence>
<feature type="compositionally biased region" description="Low complexity" evidence="14">
    <location>
        <begin position="262"/>
        <end position="277"/>
    </location>
</feature>
<dbReference type="Pfam" id="PF00628">
    <property type="entry name" value="PHD"/>
    <property type="match status" value="2"/>
</dbReference>
<evidence type="ECO:0000256" key="1">
    <source>
        <dbReference type="ARBA" id="ARBA00004123"/>
    </source>
</evidence>
<protein>
    <recommendedName>
        <fullName evidence="21">Bromodomain adjacent to zinc finger domain protein 2B</fullName>
    </recommendedName>
</protein>
<dbReference type="PANTHER" id="PTHR45915">
    <property type="entry name" value="TRANSCRIPTION INTERMEDIARY FACTOR"/>
    <property type="match status" value="1"/>
</dbReference>
<proteinExistence type="inferred from homology"/>
<dbReference type="CDD" id="cd15545">
    <property type="entry name" value="PHD_BAZ2A_like"/>
    <property type="match status" value="1"/>
</dbReference>
<dbReference type="FunFam" id="3.30.40.10:FF:000199">
    <property type="entry name" value="Bromodomain adjacent to zinc finger domain 2B"/>
    <property type="match status" value="1"/>
</dbReference>
<feature type="region of interest" description="Disordered" evidence="14">
    <location>
        <begin position="1636"/>
        <end position="1743"/>
    </location>
</feature>
<evidence type="ECO:0000256" key="3">
    <source>
        <dbReference type="ARBA" id="ARBA00022723"/>
    </source>
</evidence>
<evidence type="ECO:0000259" key="15">
    <source>
        <dbReference type="PROSITE" id="PS50014"/>
    </source>
</evidence>
<feature type="coiled-coil region" evidence="13">
    <location>
        <begin position="740"/>
        <end position="805"/>
    </location>
</feature>
<feature type="compositionally biased region" description="Low complexity" evidence="14">
    <location>
        <begin position="129"/>
        <end position="156"/>
    </location>
</feature>
<evidence type="ECO:0000259" key="18">
    <source>
        <dbReference type="PROSITE" id="PS50982"/>
    </source>
</evidence>
<feature type="domain" description="MBD" evidence="18">
    <location>
        <begin position="516"/>
        <end position="588"/>
    </location>
</feature>
<evidence type="ECO:0000259" key="17">
    <source>
        <dbReference type="PROSITE" id="PS50827"/>
    </source>
</evidence>
<feature type="region of interest" description="Disordered" evidence="14">
    <location>
        <begin position="438"/>
        <end position="507"/>
    </location>
</feature>
<feature type="compositionally biased region" description="Basic and acidic residues" evidence="14">
    <location>
        <begin position="2019"/>
        <end position="2029"/>
    </location>
</feature>
<feature type="compositionally biased region" description="Polar residues" evidence="14">
    <location>
        <begin position="298"/>
        <end position="309"/>
    </location>
</feature>
<name>A0AAE0RUD1_9BIVA</name>
<dbReference type="SUPFAM" id="SSF47370">
    <property type="entry name" value="Bromodomain"/>
    <property type="match status" value="1"/>
</dbReference>
<gene>
    <name evidence="19" type="ORF">CHS0354_025743</name>
</gene>
<dbReference type="InterPro" id="IPR037374">
    <property type="entry name" value="BAZ2A/B_Bromo"/>
</dbReference>
<dbReference type="GO" id="GO:0003677">
    <property type="term" value="F:DNA binding"/>
    <property type="evidence" value="ECO:0007669"/>
    <property type="project" value="InterPro"/>
</dbReference>
<feature type="region of interest" description="Disordered" evidence="14">
    <location>
        <begin position="253"/>
        <end position="283"/>
    </location>
</feature>
<dbReference type="InterPro" id="IPR019786">
    <property type="entry name" value="Zinc_finger_PHD-type_CS"/>
</dbReference>
<accession>A0AAE0RUD1</accession>
<feature type="compositionally biased region" description="Acidic residues" evidence="14">
    <location>
        <begin position="445"/>
        <end position="477"/>
    </location>
</feature>
<feature type="region of interest" description="Disordered" evidence="14">
    <location>
        <begin position="1044"/>
        <end position="1112"/>
    </location>
</feature>
<feature type="compositionally biased region" description="Basic and acidic residues" evidence="14">
    <location>
        <begin position="1651"/>
        <end position="1695"/>
    </location>
</feature>
<feature type="region of interest" description="Disordered" evidence="14">
    <location>
        <begin position="1830"/>
        <end position="1855"/>
    </location>
</feature>
<evidence type="ECO:0000256" key="12">
    <source>
        <dbReference type="PROSITE-ProRule" id="PRU00146"/>
    </source>
</evidence>
<comment type="caution">
    <text evidence="19">The sequence shown here is derived from an EMBL/GenBank/DDBJ whole genome shotgun (WGS) entry which is preliminary data.</text>
</comment>
<dbReference type="InterPro" id="IPR001487">
    <property type="entry name" value="Bromodomain"/>
</dbReference>
<feature type="region of interest" description="Disordered" evidence="14">
    <location>
        <begin position="129"/>
        <end position="182"/>
    </location>
</feature>
<comment type="similarity">
    <text evidence="2">Belongs to the WAL family.</text>
</comment>
<keyword evidence="7 13" id="KW-0175">Coiled coil</keyword>
<feature type="compositionally biased region" description="Acidic residues" evidence="14">
    <location>
        <begin position="1101"/>
        <end position="1111"/>
    </location>
</feature>
<feature type="compositionally biased region" description="Basic and acidic residues" evidence="14">
    <location>
        <begin position="1704"/>
        <end position="1718"/>
    </location>
</feature>
<feature type="compositionally biased region" description="Basic and acidic residues" evidence="14">
    <location>
        <begin position="330"/>
        <end position="349"/>
    </location>
</feature>
<evidence type="ECO:0000256" key="10">
    <source>
        <dbReference type="ARBA" id="ARBA00023242"/>
    </source>
</evidence>
<dbReference type="EMBL" id="JAEAOA010001535">
    <property type="protein sequence ID" value="KAK3579708.1"/>
    <property type="molecule type" value="Genomic_DNA"/>
</dbReference>
<evidence type="ECO:0000256" key="4">
    <source>
        <dbReference type="ARBA" id="ARBA00022771"/>
    </source>
</evidence>
<dbReference type="InterPro" id="IPR036427">
    <property type="entry name" value="Bromodomain-like_sf"/>
</dbReference>
<evidence type="ECO:0000313" key="20">
    <source>
        <dbReference type="Proteomes" id="UP001195483"/>
    </source>
</evidence>
<keyword evidence="9" id="KW-0804">Transcription</keyword>
<dbReference type="PROSITE" id="PS50016">
    <property type="entry name" value="ZF_PHD_2"/>
    <property type="match status" value="2"/>
</dbReference>
<organism evidence="19 20">
    <name type="scientific">Potamilus streckersoni</name>
    <dbReference type="NCBI Taxonomy" id="2493646"/>
    <lineage>
        <taxon>Eukaryota</taxon>
        <taxon>Metazoa</taxon>
        <taxon>Spiralia</taxon>
        <taxon>Lophotrochozoa</taxon>
        <taxon>Mollusca</taxon>
        <taxon>Bivalvia</taxon>
        <taxon>Autobranchia</taxon>
        <taxon>Heteroconchia</taxon>
        <taxon>Palaeoheterodonta</taxon>
        <taxon>Unionida</taxon>
        <taxon>Unionoidea</taxon>
        <taxon>Unionidae</taxon>
        <taxon>Ambleminae</taxon>
        <taxon>Lampsilini</taxon>
        <taxon>Potamilus</taxon>
    </lineage>
</organism>
<feature type="domain" description="DDT" evidence="17">
    <location>
        <begin position="851"/>
        <end position="916"/>
    </location>
</feature>
<feature type="region of interest" description="Disordered" evidence="14">
    <location>
        <begin position="1402"/>
        <end position="1424"/>
    </location>
</feature>
<feature type="compositionally biased region" description="Acidic residues" evidence="14">
    <location>
        <begin position="1640"/>
        <end position="1650"/>
    </location>
</feature>
<dbReference type="PROSITE" id="PS50014">
    <property type="entry name" value="BROMODOMAIN_2"/>
    <property type="match status" value="1"/>
</dbReference>
<evidence type="ECO:0000256" key="5">
    <source>
        <dbReference type="ARBA" id="ARBA00022833"/>
    </source>
</evidence>
<dbReference type="GO" id="GO:0000785">
    <property type="term" value="C:chromatin"/>
    <property type="evidence" value="ECO:0007669"/>
    <property type="project" value="TreeGrafter"/>
</dbReference>
<dbReference type="Gene3D" id="3.30.40.10">
    <property type="entry name" value="Zinc/RING finger domain, C3HC4 (zinc finger)"/>
    <property type="match status" value="2"/>
</dbReference>
<dbReference type="SMART" id="SM00297">
    <property type="entry name" value="BROMO"/>
    <property type="match status" value="1"/>
</dbReference>
<dbReference type="InterPro" id="IPR001965">
    <property type="entry name" value="Znf_PHD"/>
</dbReference>
<reference evidence="19" key="3">
    <citation type="submission" date="2023-05" db="EMBL/GenBank/DDBJ databases">
        <authorList>
            <person name="Smith C.H."/>
        </authorList>
    </citation>
    <scope>NUCLEOTIDE SEQUENCE</scope>
    <source>
        <strain evidence="19">CHS0354</strain>
        <tissue evidence="19">Mantle</tissue>
    </source>
</reference>
<keyword evidence="4 12" id="KW-0863">Zinc-finger</keyword>
<dbReference type="SMART" id="SM00391">
    <property type="entry name" value="MBD"/>
    <property type="match status" value="1"/>
</dbReference>
<evidence type="ECO:0000259" key="16">
    <source>
        <dbReference type="PROSITE" id="PS50016"/>
    </source>
</evidence>
<keyword evidence="10" id="KW-0539">Nucleus</keyword>
<evidence type="ECO:0000256" key="14">
    <source>
        <dbReference type="SAM" id="MobiDB-lite"/>
    </source>
</evidence>
<dbReference type="Pfam" id="PF00439">
    <property type="entry name" value="Bromodomain"/>
    <property type="match status" value="1"/>
</dbReference>
<feature type="domain" description="PHD-type" evidence="16">
    <location>
        <begin position="1946"/>
        <end position="1993"/>
    </location>
</feature>
<dbReference type="Gene3D" id="1.20.920.10">
    <property type="entry name" value="Bromodomain-like"/>
    <property type="match status" value="1"/>
</dbReference>
<evidence type="ECO:0000256" key="11">
    <source>
        <dbReference type="PROSITE-ProRule" id="PRU00035"/>
    </source>
</evidence>
<dbReference type="SMART" id="SM00249">
    <property type="entry name" value="PHD"/>
    <property type="match status" value="2"/>
</dbReference>
<evidence type="ECO:0000256" key="2">
    <source>
        <dbReference type="ARBA" id="ARBA00007444"/>
    </source>
</evidence>
<keyword evidence="20" id="KW-1185">Reference proteome</keyword>
<keyword evidence="6" id="KW-0805">Transcription regulation</keyword>
<keyword evidence="8 11" id="KW-0103">Bromodomain</keyword>
<feature type="compositionally biased region" description="Basic residues" evidence="14">
    <location>
        <begin position="173"/>
        <end position="182"/>
    </location>
</feature>
<feature type="region of interest" description="Disordered" evidence="14">
    <location>
        <begin position="400"/>
        <end position="422"/>
    </location>
</feature>
<feature type="compositionally biased region" description="Low complexity" evidence="14">
    <location>
        <begin position="1414"/>
        <end position="1424"/>
    </location>
</feature>
<evidence type="ECO:0000256" key="6">
    <source>
        <dbReference type="ARBA" id="ARBA00023015"/>
    </source>
</evidence>
<sequence>MEKGDKSSPTPGQNIFSTSSNVLGSSPFSAALSLASTASSLPFAHLTHPLMSFSMLGSHLSPFPVTSLFGGFGDGLPTSTSSVTSTSLARSSTPSSTAGSKKLRLLTSSPIYTSVSMSPKATSTKAATTIATSTTSSSANKTNGTSPTSVTSPTASGRDNSTSLTVSPNSSGRRGRPRKSLKQTHMHLSLLTGLHKPGTSGTSLLSPTQIEKLKKKEVNAATNGFESKDSGSDHQGSNGDSLAEKLLLEIEKRKERKENPTKESSSGASSPSKPTGSQTSIHIDGLKKKLIADQIRQRVQNKTSGSGVQEVSKHRGRGRPPKNVSQKNLSPKELEDQKRRQEDLKHQLEQELKQQQLALRLMKKAGIQKEKEVSWRSHQFQKQAGDEQMLTNIKYKPHQSKLAQALSPEKYDSVPGSSTKVKSSEPLIAKFKTYTNDESSITSFEDSEESESGSESESESTSDSSSDSDDKESEVQETEGTQSHAAKVKRSSGARKRGADSSLDGMVVPLKKRRVQLDEKELKIPLQHGWRRQTNIHTYGRRGIVGEVWYFAPCGRKLKTIPDVMRYLDRNGVTEFGRDNFSFNTKVNVGEFYEARQGQNGFVKLTESEIMDRLSATVNRRKRKMEIQKKQEKLQMQQLIARQLMDVKLRQKNEQQEIARKAVEIHMQKKLEKQRQKELLKRAKQMRAVERRRHMEQLRLMKEHEKIQKQEQLRMEKELRSQQMLESNLLWFQMEQERELKRQQALLVKEQIQYEQAETTEIFASLQERERRRQHLILLKALEQRKKQEERERQKEEKLAEKRISKERKIEQRRMEIVLAQELKKPREDMELRDHKPMPEFPRLEGVRLQGAAYADILMVLEFLHNFADALGYDKTTLPTLKGLQDGVLNRSEDDNDDYLALVSHLLKYAVDDPGVPNPKEAVTKLGQKIADVEINESVVPEILRIFMVARNGKENEVSLKLQTQPLEAFTVMERASVLAFLVNELICSRNITGEIEKHLDHIGGIRRNKWVVEGKLRRLRVIQNKKFKKNTVNPSAVEIDNTSIMGDNSIMGDDSMMTTQTKDNSDDEEKDNNDNDENDNDSGNESDSINAGKDAVNGSEAEEDDPQTAEECEKKIDKLQKQHAQYRENVFQASHKVRAITIGQDRYKRRYWILPVAGGIYVEGMESGDLKLVEEEIEHKMEKQEGKEIKVLSDIVKDEKEDTKTSNKSENDDMVVEEKGKIAGERNDDIKLKEVVKNGNVKCESSEKKVLKCDSFEKDVKCEQNDNVKVNSEEDEKGKLERKSVAKDYDSSGEKFSAKLDIKEEKEKLLCNGEIDSSVTSRGCSEKHKSNSNLFLQEPQISKLSDLCHLSNGSEIKTESKSFINHVHLSSSSSSTSPFPSSPISTSLSTVPGISNGLSHIKAISSPIPPPAHSNKSSTSSKPSIMSIDTILKKDPGPFCPSGSFPSCTFSPDNLPRTSPADIKEKPWFSILPRIPCDDMSLTRGQHQAMGMFNSSPFLSPLSFRAFPMQSPPFASFQMGQLFGSPSDMNISGMSCYNIGSTDNSFKIPDLPGENPSMSQKDPEELLRSLQGEAQPIPEEYKSGWWRITDQEKVRELQKCLHPRGIREKGMQKSLQKGIEYAISSCSKGNPEIISLESSSEEEESEEEEKEKVEKKKEKKSPNAKKENAKSKGKTDSEEEKTKEEELESKKDEQNELELGNNGDKKEKMEETSEEPQKKKKKRKEFQPVPEPDYEQKSHDGEMRALMEVQNLEERVASASLQMKGWKLPHKDEEEEIIIVPRSKVTLEASERYPLEVAKHRLLELESNIERRYLKPPLSKAVRLNLSNLSSSTSSNHGDNTDDHGEDVEETLPPGLQTWRTAVTKATSPAQIMLCIHQIDRSIAWEKSIMKVLCQICRKDNNEAELLLCDGCDRGYHTYCFKPKLENIPEGDWYCFECISKAVGESCCLVCGKRMGKLAECDTCPRAIHIDCMIPPLSRVPRKWSCASCNEIKGKKKGGRKSNPGASKRRRSDSTTSSRDRKDSETSKSEVSVSPEKSDRRKSGHLDKEKRKVVESSADMVICRLILTEMEKHEDGWPFLVPVNLKQFPSYKKIIKIPMDFSTMKNNLRDNCYKTRAEFAADARIIFQNCQTFNEDDSEVGQAGHNMRKFFERRWKELLLSSSSEDVCGENSSSQP</sequence>
<evidence type="ECO:0000313" key="19">
    <source>
        <dbReference type="EMBL" id="KAK3579708.1"/>
    </source>
</evidence>
<feature type="domain" description="PHD-type" evidence="16">
    <location>
        <begin position="1892"/>
        <end position="1942"/>
    </location>
</feature>
<reference evidence="19" key="1">
    <citation type="journal article" date="2021" name="Genome Biol. Evol.">
        <title>A High-Quality Reference Genome for a Parasitic Bivalve with Doubly Uniparental Inheritance (Bivalvia: Unionida).</title>
        <authorList>
            <person name="Smith C.H."/>
        </authorList>
    </citation>
    <scope>NUCLEOTIDE SEQUENCE</scope>
    <source>
        <strain evidence="19">CHS0354</strain>
    </source>
</reference>
<feature type="compositionally biased region" description="Basic residues" evidence="14">
    <location>
        <begin position="486"/>
        <end position="496"/>
    </location>
</feature>
<feature type="region of interest" description="Disordered" evidence="14">
    <location>
        <begin position="298"/>
        <end position="349"/>
    </location>
</feature>
<dbReference type="PANTHER" id="PTHR45915:SF2">
    <property type="entry name" value="TOUTATIS, ISOFORM E"/>
    <property type="match status" value="1"/>
</dbReference>
<comment type="subcellular location">
    <subcellularLocation>
        <location evidence="1">Nucleus</location>
    </subcellularLocation>
</comment>
<dbReference type="PRINTS" id="PR00503">
    <property type="entry name" value="BROMODOMAIN"/>
</dbReference>